<feature type="compositionally biased region" description="Polar residues" evidence="1">
    <location>
        <begin position="53"/>
        <end position="71"/>
    </location>
</feature>
<dbReference type="EMBL" id="JBHFFA010000003">
    <property type="protein sequence ID" value="KAL2633638.1"/>
    <property type="molecule type" value="Genomic_DNA"/>
</dbReference>
<reference evidence="3 4" key="1">
    <citation type="submission" date="2024-09" db="EMBL/GenBank/DDBJ databases">
        <title>Chromosome-scale assembly of Riccia fluitans.</title>
        <authorList>
            <person name="Paukszto L."/>
            <person name="Sawicki J."/>
            <person name="Karawczyk K."/>
            <person name="Piernik-Szablinska J."/>
            <person name="Szczecinska M."/>
            <person name="Mazdziarz M."/>
        </authorList>
    </citation>
    <scope>NUCLEOTIDE SEQUENCE [LARGE SCALE GENOMIC DNA]</scope>
    <source>
        <strain evidence="3">Rf_01</strain>
        <tissue evidence="3">Aerial parts of the thallus</tissue>
    </source>
</reference>
<evidence type="ECO:0000256" key="1">
    <source>
        <dbReference type="SAM" id="MobiDB-lite"/>
    </source>
</evidence>
<keyword evidence="2" id="KW-0472">Membrane</keyword>
<dbReference type="AlphaFoldDB" id="A0ABD1YSU5"/>
<protein>
    <submittedName>
        <fullName evidence="3">Uncharacterized protein</fullName>
    </submittedName>
</protein>
<feature type="compositionally biased region" description="Low complexity" evidence="1">
    <location>
        <begin position="77"/>
        <end position="86"/>
    </location>
</feature>
<feature type="compositionally biased region" description="Polar residues" evidence="1">
    <location>
        <begin position="96"/>
        <end position="115"/>
    </location>
</feature>
<feature type="transmembrane region" description="Helical" evidence="2">
    <location>
        <begin position="263"/>
        <end position="282"/>
    </location>
</feature>
<keyword evidence="2" id="KW-1133">Transmembrane helix</keyword>
<organism evidence="3 4">
    <name type="scientific">Riccia fluitans</name>
    <dbReference type="NCBI Taxonomy" id="41844"/>
    <lineage>
        <taxon>Eukaryota</taxon>
        <taxon>Viridiplantae</taxon>
        <taxon>Streptophyta</taxon>
        <taxon>Embryophyta</taxon>
        <taxon>Marchantiophyta</taxon>
        <taxon>Marchantiopsida</taxon>
        <taxon>Marchantiidae</taxon>
        <taxon>Marchantiales</taxon>
        <taxon>Ricciaceae</taxon>
        <taxon>Riccia</taxon>
    </lineage>
</organism>
<feature type="compositionally biased region" description="Basic and acidic residues" evidence="1">
    <location>
        <begin position="20"/>
        <end position="37"/>
    </location>
</feature>
<name>A0ABD1YSU5_9MARC</name>
<comment type="caution">
    <text evidence="3">The sequence shown here is derived from an EMBL/GenBank/DDBJ whole genome shotgun (WGS) entry which is preliminary data.</text>
</comment>
<proteinExistence type="predicted"/>
<sequence length="291" mass="31940">MELRLTADATTSQVTPAEAYTREDKQMGKNVSVKEHATTISSTGSDVDMKATPLNQTTVPADDSTMQSSIQKPAIASESQESGQSSQHHDVRTEPQETTNRITKSATDSACSTHLESSRDTTLLPPKCTEEQIANKCSKHIALECSLAAEDEKAVKSVVTGTPVPEHDESLLSDERMDHSMDDTLQSLKAKKTHSTDQTAPTTSGSVSTVTVERDPTRQADEDTRPGLTTKEVSISMLSKGSKELIRMKLLHCEKRTDMFTNMNLIMSFYSSLIKIGVNIFLKMKALLFKR</sequence>
<keyword evidence="2" id="KW-0812">Transmembrane</keyword>
<evidence type="ECO:0000256" key="2">
    <source>
        <dbReference type="SAM" id="Phobius"/>
    </source>
</evidence>
<feature type="region of interest" description="Disordered" evidence="1">
    <location>
        <begin position="189"/>
        <end position="228"/>
    </location>
</feature>
<dbReference type="Proteomes" id="UP001605036">
    <property type="component" value="Unassembled WGS sequence"/>
</dbReference>
<evidence type="ECO:0000313" key="3">
    <source>
        <dbReference type="EMBL" id="KAL2633638.1"/>
    </source>
</evidence>
<keyword evidence="4" id="KW-1185">Reference proteome</keyword>
<accession>A0ABD1YSU5</accession>
<feature type="compositionally biased region" description="Low complexity" evidence="1">
    <location>
        <begin position="202"/>
        <end position="211"/>
    </location>
</feature>
<evidence type="ECO:0000313" key="4">
    <source>
        <dbReference type="Proteomes" id="UP001605036"/>
    </source>
</evidence>
<feature type="region of interest" description="Disordered" evidence="1">
    <location>
        <begin position="1"/>
        <end position="123"/>
    </location>
</feature>
<feature type="compositionally biased region" description="Basic and acidic residues" evidence="1">
    <location>
        <begin position="212"/>
        <end position="225"/>
    </location>
</feature>
<gene>
    <name evidence="3" type="ORF">R1flu_005117</name>
</gene>